<name>A0AA90PL49_9HELI</name>
<evidence type="ECO:0000313" key="5">
    <source>
        <dbReference type="Proteomes" id="UP001177258"/>
    </source>
</evidence>
<comment type="caution">
    <text evidence="4">The sequence shown here is derived from an EMBL/GenBank/DDBJ whole genome shotgun (WGS) entry which is preliminary data.</text>
</comment>
<evidence type="ECO:0000256" key="2">
    <source>
        <dbReference type="SAM" id="SignalP"/>
    </source>
</evidence>
<evidence type="ECO:0000313" key="6">
    <source>
        <dbReference type="Proteomes" id="UP001240777"/>
    </source>
</evidence>
<feature type="chain" id="PRO_5041729666" description="Lipoprotein" evidence="2">
    <location>
        <begin position="20"/>
        <end position="42"/>
    </location>
</feature>
<accession>A0AA90PL49</accession>
<reference evidence="3 5" key="3">
    <citation type="journal article" date="2024" name="Syst. Appl. Microbiol.">
        <title>Helicobacter cappadocius sp. nov., from lizards: The first psychrotrophic Helicobacter species.</title>
        <authorList>
            <person name="Aydin F."/>
            <person name="Tarhane S."/>
            <person name="Karakaya E."/>
            <person name="Abay S."/>
            <person name="Kayman T."/>
            <person name="Guran O."/>
            <person name="Bozkurt E."/>
            <person name="Uzum N."/>
            <person name="Avci A."/>
            <person name="Olgun K."/>
            <person name="Jablonski D."/>
            <person name="Guran C."/>
            <person name="Burcin Saticioglu I."/>
        </authorList>
    </citation>
    <scope>NUCLEOTIDE SEQUENCE [LARGE SCALE GENOMIC DNA]</scope>
    <source>
        <strain evidence="3">Faydin-H75</strain>
        <strain evidence="5">faydin-H76</strain>
    </source>
</reference>
<evidence type="ECO:0000256" key="1">
    <source>
        <dbReference type="SAM" id="MobiDB-lite"/>
    </source>
</evidence>
<gene>
    <name evidence="3" type="ORF">Q5I04_06375</name>
    <name evidence="4" type="ORF">Q5I06_06700</name>
</gene>
<feature type="signal peptide" evidence="2">
    <location>
        <begin position="1"/>
        <end position="19"/>
    </location>
</feature>
<organism evidence="4 5">
    <name type="scientific">Helicobacter cappadocius</name>
    <dbReference type="NCBI Taxonomy" id="3063998"/>
    <lineage>
        <taxon>Bacteria</taxon>
        <taxon>Pseudomonadati</taxon>
        <taxon>Campylobacterota</taxon>
        <taxon>Epsilonproteobacteria</taxon>
        <taxon>Campylobacterales</taxon>
        <taxon>Helicobacteraceae</taxon>
        <taxon>Helicobacter</taxon>
    </lineage>
</organism>
<reference evidence="3" key="2">
    <citation type="submission" date="2023-07" db="EMBL/GenBank/DDBJ databases">
        <authorList>
            <person name="Aydin F."/>
            <person name="Tarhane S."/>
            <person name="Saticioglu I.B."/>
            <person name="Karakaya E."/>
            <person name="Abay S."/>
            <person name="Guran O."/>
            <person name="Bozkurt E."/>
            <person name="Uzum N."/>
            <person name="Olgun K."/>
            <person name="Jablonski D."/>
        </authorList>
    </citation>
    <scope>NUCLEOTIDE SEQUENCE</scope>
    <source>
        <strain evidence="3">Faydin-H75</strain>
    </source>
</reference>
<sequence length="42" mass="4815">MFKIFIVTAFTMIMFFGCALEDADSENPPTPSEETTWIPEQK</sequence>
<proteinExistence type="predicted"/>
<dbReference type="Proteomes" id="UP001240777">
    <property type="component" value="Unassembled WGS sequence"/>
</dbReference>
<keyword evidence="6" id="KW-1185">Reference proteome</keyword>
<dbReference type="Proteomes" id="UP001177258">
    <property type="component" value="Unassembled WGS sequence"/>
</dbReference>
<evidence type="ECO:0000313" key="3">
    <source>
        <dbReference type="EMBL" id="MDO7253533.1"/>
    </source>
</evidence>
<dbReference type="EMBL" id="JAUPEV010000010">
    <property type="protein sequence ID" value="MDO7253533.1"/>
    <property type="molecule type" value="Genomic_DNA"/>
</dbReference>
<protein>
    <recommendedName>
        <fullName evidence="7">Lipoprotein</fullName>
    </recommendedName>
</protein>
<dbReference type="EMBL" id="JAUYZK010000010">
    <property type="protein sequence ID" value="MDP2539460.1"/>
    <property type="molecule type" value="Genomic_DNA"/>
</dbReference>
<dbReference type="AlphaFoldDB" id="A0AA90PL49"/>
<dbReference type="RefSeq" id="WP_305517376.1">
    <property type="nucleotide sequence ID" value="NZ_JAUPEV010000010.1"/>
</dbReference>
<dbReference type="PROSITE" id="PS51257">
    <property type="entry name" value="PROKAR_LIPOPROTEIN"/>
    <property type="match status" value="1"/>
</dbReference>
<reference evidence="4 6" key="1">
    <citation type="submission" date="2023-07" db="EMBL/GenBank/DDBJ databases">
        <title>Unpublished Manusciprt.</title>
        <authorList>
            <person name="Aydin F."/>
            <person name="Tarhane S."/>
            <person name="Saticioglu I.B."/>
            <person name="Karakaya E."/>
            <person name="Abay S."/>
            <person name="Guran O."/>
            <person name="Bozkurt E."/>
            <person name="Uzum N."/>
            <person name="Olgun K."/>
            <person name="Jablonski D."/>
        </authorList>
    </citation>
    <scope>NUCLEOTIDE SEQUENCE</scope>
    <source>
        <strain evidence="6">faydin-H75</strain>
        <strain evidence="4">Faydin-H76</strain>
    </source>
</reference>
<evidence type="ECO:0000313" key="4">
    <source>
        <dbReference type="EMBL" id="MDP2539460.1"/>
    </source>
</evidence>
<keyword evidence="2" id="KW-0732">Signal</keyword>
<feature type="region of interest" description="Disordered" evidence="1">
    <location>
        <begin position="23"/>
        <end position="42"/>
    </location>
</feature>
<evidence type="ECO:0008006" key="7">
    <source>
        <dbReference type="Google" id="ProtNLM"/>
    </source>
</evidence>